<dbReference type="InterPro" id="IPR027783">
    <property type="entry name" value="Bacterial_PH-related"/>
</dbReference>
<evidence type="ECO:0000313" key="2">
    <source>
        <dbReference type="EMBL" id="KRG74481.1"/>
    </source>
</evidence>
<evidence type="ECO:0000313" key="3">
    <source>
        <dbReference type="Proteomes" id="UP000050956"/>
    </source>
</evidence>
<protein>
    <recommendedName>
        <fullName evidence="1">Bacterial Pleckstrin homology domain-containing protein</fullName>
    </recommendedName>
</protein>
<proteinExistence type="predicted"/>
<dbReference type="Proteomes" id="UP000050956">
    <property type="component" value="Unassembled WGS sequence"/>
</dbReference>
<comment type="caution">
    <text evidence="2">The sequence shown here is derived from an EMBL/GenBank/DDBJ whole genome shotgun (WGS) entry which is preliminary data.</text>
</comment>
<organism evidence="2 3">
    <name type="scientific">Stenotrophomonas ginsengisoli</name>
    <dbReference type="NCBI Taxonomy" id="336566"/>
    <lineage>
        <taxon>Bacteria</taxon>
        <taxon>Pseudomonadati</taxon>
        <taxon>Pseudomonadota</taxon>
        <taxon>Gammaproteobacteria</taxon>
        <taxon>Lysobacterales</taxon>
        <taxon>Lysobacteraceae</taxon>
        <taxon>Stenotrophomonas</taxon>
    </lineage>
</organism>
<dbReference type="EMBL" id="LDJM01000042">
    <property type="protein sequence ID" value="KRG74481.1"/>
    <property type="molecule type" value="Genomic_DNA"/>
</dbReference>
<accession>A0A0R0D9Q8</accession>
<keyword evidence="3" id="KW-1185">Reference proteome</keyword>
<sequence length="135" mass="14920">MLAIALLLGPVWGVLDWALRRQHLALGTDGLTITTSFYKRSVPLSGLKLEQARVVNLAEHIDYKPRLKTNGTSLPGIKSGWFRLANGNKALVSIRQGERVLWLPTSEGYDLLIEPVDARQLIDHLQQVASGRTPA</sequence>
<feature type="domain" description="Bacterial Pleckstrin homology" evidence="1">
    <location>
        <begin position="26"/>
        <end position="128"/>
    </location>
</feature>
<dbReference type="STRING" id="336566.ABB30_13730"/>
<gene>
    <name evidence="2" type="ORF">ABB30_13730</name>
</gene>
<reference evidence="2 3" key="1">
    <citation type="submission" date="2015-05" db="EMBL/GenBank/DDBJ databases">
        <title>Genome sequencing and analysis of members of genus Stenotrophomonas.</title>
        <authorList>
            <person name="Patil P.P."/>
            <person name="Midha S."/>
            <person name="Patil P.B."/>
        </authorList>
    </citation>
    <scope>NUCLEOTIDE SEQUENCE [LARGE SCALE GENOMIC DNA]</scope>
    <source>
        <strain evidence="2 3">DSM 24757</strain>
    </source>
</reference>
<evidence type="ECO:0000259" key="1">
    <source>
        <dbReference type="Pfam" id="PF10882"/>
    </source>
</evidence>
<dbReference type="Pfam" id="PF10882">
    <property type="entry name" value="bPH_5"/>
    <property type="match status" value="1"/>
</dbReference>
<dbReference type="PATRIC" id="fig|336566.3.peg.2314"/>
<dbReference type="AlphaFoldDB" id="A0A0R0D9Q8"/>
<name>A0A0R0D9Q8_9GAMM</name>